<evidence type="ECO:0000313" key="4">
    <source>
        <dbReference type="Proteomes" id="UP000234341"/>
    </source>
</evidence>
<accession>A0A2N5C6U4</accession>
<dbReference type="EMBL" id="PJRP01000014">
    <property type="protein sequence ID" value="PLP97952.1"/>
    <property type="molecule type" value="Genomic_DNA"/>
</dbReference>
<organism evidence="3 4">
    <name type="scientific">Cupriavidus pauculus</name>
    <dbReference type="NCBI Taxonomy" id="82633"/>
    <lineage>
        <taxon>Bacteria</taxon>
        <taxon>Pseudomonadati</taxon>
        <taxon>Pseudomonadota</taxon>
        <taxon>Betaproteobacteria</taxon>
        <taxon>Burkholderiales</taxon>
        <taxon>Burkholderiaceae</taxon>
        <taxon>Cupriavidus</taxon>
    </lineage>
</organism>
<keyword evidence="1" id="KW-0175">Coiled coil</keyword>
<dbReference type="AlphaFoldDB" id="A0A2N5C6U4"/>
<name>A0A2N5C6U4_9BURK</name>
<reference evidence="3 4" key="1">
    <citation type="submission" date="2017-12" db="EMBL/GenBank/DDBJ databases">
        <title>Genome sequence of the active heterotrophic nitrifier-denitrifier, Cupriavidus pauculus UM1.</title>
        <authorList>
            <person name="Putonti C."/>
            <person name="Castignetti D."/>
        </authorList>
    </citation>
    <scope>NUCLEOTIDE SEQUENCE [LARGE SCALE GENOMIC DNA]</scope>
    <source>
        <strain evidence="3 4">UM1</strain>
    </source>
</reference>
<feature type="compositionally biased region" description="Basic and acidic residues" evidence="2">
    <location>
        <begin position="74"/>
        <end position="84"/>
    </location>
</feature>
<evidence type="ECO:0000313" key="3">
    <source>
        <dbReference type="EMBL" id="PLP97952.1"/>
    </source>
</evidence>
<evidence type="ECO:0000256" key="2">
    <source>
        <dbReference type="SAM" id="MobiDB-lite"/>
    </source>
</evidence>
<sequence>MDAKIPFRSLVIADRYIREVSAKIDLQRQLVAQLEEEGGDAALARRSLKSMISALEALKARRDDLRLSLAFGDRKGESDNRLDSGSRSLGVANQTDTDVSYSVQRLG</sequence>
<dbReference type="Proteomes" id="UP000234341">
    <property type="component" value="Unassembled WGS sequence"/>
</dbReference>
<gene>
    <name evidence="3" type="ORF">CYJ10_24495</name>
</gene>
<feature type="coiled-coil region" evidence="1">
    <location>
        <begin position="17"/>
        <end position="68"/>
    </location>
</feature>
<feature type="region of interest" description="Disordered" evidence="2">
    <location>
        <begin position="74"/>
        <end position="93"/>
    </location>
</feature>
<comment type="caution">
    <text evidence="3">The sequence shown here is derived from an EMBL/GenBank/DDBJ whole genome shotgun (WGS) entry which is preliminary data.</text>
</comment>
<protein>
    <submittedName>
        <fullName evidence="3">Uncharacterized protein</fullName>
    </submittedName>
</protein>
<proteinExistence type="predicted"/>
<evidence type="ECO:0000256" key="1">
    <source>
        <dbReference type="SAM" id="Coils"/>
    </source>
</evidence>